<dbReference type="Proteomes" id="UP000255099">
    <property type="component" value="Unassembled WGS sequence"/>
</dbReference>
<dbReference type="EMBL" id="UGLB01000003">
    <property type="protein sequence ID" value="STT48232.1"/>
    <property type="molecule type" value="Genomic_DNA"/>
</dbReference>
<dbReference type="AlphaFoldDB" id="A0A377WK44"/>
<dbReference type="RefSeq" id="WP_004148670.1">
    <property type="nucleotide sequence ID" value="NZ_CP040993.1"/>
</dbReference>
<organism evidence="2 4">
    <name type="scientific">Klebsiella pneumoniae</name>
    <dbReference type="NCBI Taxonomy" id="573"/>
    <lineage>
        <taxon>Bacteria</taxon>
        <taxon>Pseudomonadati</taxon>
        <taxon>Pseudomonadota</taxon>
        <taxon>Gammaproteobacteria</taxon>
        <taxon>Enterobacterales</taxon>
        <taxon>Enterobacteriaceae</taxon>
        <taxon>Klebsiella/Raoultella group</taxon>
        <taxon>Klebsiella</taxon>
        <taxon>Klebsiella pneumoniae complex</taxon>
    </lineage>
</organism>
<gene>
    <name evidence="3" type="ORF">NCTC204_05048</name>
    <name evidence="2" type="ORF">NCTC8849_03454</name>
    <name evidence="1" type="ORF">NCTC9637_03171</name>
</gene>
<dbReference type="Proteomes" id="UP000254799">
    <property type="component" value="Unassembled WGS sequence"/>
</dbReference>
<sequence length="64" mass="7217">MASQITLKLSNKEVRRLKEIAHDLGYDDEGEMIVTVIKMLSTASCTVDEETGELSFYQTMFNNA</sequence>
<evidence type="ECO:0000313" key="6">
    <source>
        <dbReference type="Proteomes" id="UP000255192"/>
    </source>
</evidence>
<evidence type="ECO:0000313" key="1">
    <source>
        <dbReference type="EMBL" id="STT48232.1"/>
    </source>
</evidence>
<reference evidence="4 5" key="1">
    <citation type="submission" date="2018-06" db="EMBL/GenBank/DDBJ databases">
        <authorList>
            <consortium name="Pathogen Informatics"/>
            <person name="Doyle S."/>
        </authorList>
    </citation>
    <scope>NUCLEOTIDE SEQUENCE [LARGE SCALE GENOMIC DNA]</scope>
    <source>
        <strain evidence="3 6">NCTC204</strain>
        <strain evidence="2 4">NCTC8849</strain>
        <strain evidence="1 5">NCTC9637</strain>
    </source>
</reference>
<dbReference type="EMBL" id="UGLC01000002">
    <property type="protein sequence ID" value="STT54859.1"/>
    <property type="molecule type" value="Genomic_DNA"/>
</dbReference>
<name>A0A377WK44_KLEPN</name>
<evidence type="ECO:0000313" key="3">
    <source>
        <dbReference type="EMBL" id="STV26384.1"/>
    </source>
</evidence>
<dbReference type="EMBL" id="UGMD01000002">
    <property type="protein sequence ID" value="STV26384.1"/>
    <property type="molecule type" value="Genomic_DNA"/>
</dbReference>
<evidence type="ECO:0000313" key="2">
    <source>
        <dbReference type="EMBL" id="STT54859.1"/>
    </source>
</evidence>
<evidence type="ECO:0000313" key="4">
    <source>
        <dbReference type="Proteomes" id="UP000254799"/>
    </source>
</evidence>
<evidence type="ECO:0000313" key="5">
    <source>
        <dbReference type="Proteomes" id="UP000255099"/>
    </source>
</evidence>
<accession>A0A377WK44</accession>
<protein>
    <submittedName>
        <fullName evidence="2">Uncharacterized protein</fullName>
    </submittedName>
</protein>
<proteinExistence type="predicted"/>
<dbReference type="Proteomes" id="UP000255192">
    <property type="component" value="Unassembled WGS sequence"/>
</dbReference>